<comment type="caution">
    <text evidence="5">The sequence shown here is derived from an EMBL/GenBank/DDBJ whole genome shotgun (WGS) entry which is preliminary data.</text>
</comment>
<reference evidence="5 6" key="1">
    <citation type="submission" date="2021-01" db="EMBL/GenBank/DDBJ databases">
        <title>Complete genome sequence of Pantoea eucrina OB49, a heavy metal tolerant bacterium with PGPR potential isolated from wheat in Algeria.</title>
        <authorList>
            <person name="Lekired A."/>
            <person name="Ouzari I.H."/>
        </authorList>
    </citation>
    <scope>NUCLEOTIDE SEQUENCE [LARGE SCALE GENOMIC DNA]</scope>
    <source>
        <strain evidence="5 6">OB49</strain>
    </source>
</reference>
<dbReference type="InterPro" id="IPR014710">
    <property type="entry name" value="RmlC-like_jellyroll"/>
</dbReference>
<dbReference type="InterPro" id="IPR009057">
    <property type="entry name" value="Homeodomain-like_sf"/>
</dbReference>
<evidence type="ECO:0000313" key="6">
    <source>
        <dbReference type="Proteomes" id="UP000809137"/>
    </source>
</evidence>
<dbReference type="SMART" id="SM00342">
    <property type="entry name" value="HTH_ARAC"/>
    <property type="match status" value="1"/>
</dbReference>
<evidence type="ECO:0000256" key="3">
    <source>
        <dbReference type="ARBA" id="ARBA00023163"/>
    </source>
</evidence>
<dbReference type="CDD" id="cd06124">
    <property type="entry name" value="cupin_NimR-like_N"/>
    <property type="match status" value="1"/>
</dbReference>
<dbReference type="EMBL" id="JAFCXS010000020">
    <property type="protein sequence ID" value="MBM0749307.1"/>
    <property type="molecule type" value="Genomic_DNA"/>
</dbReference>
<dbReference type="PROSITE" id="PS01124">
    <property type="entry name" value="HTH_ARAC_FAMILY_2"/>
    <property type="match status" value="1"/>
</dbReference>
<accession>A0ABS1ZA40</accession>
<dbReference type="SUPFAM" id="SSF46689">
    <property type="entry name" value="Homeodomain-like"/>
    <property type="match status" value="1"/>
</dbReference>
<gene>
    <name evidence="5" type="ORF">JJB79_18140</name>
</gene>
<dbReference type="Pfam" id="PF12833">
    <property type="entry name" value="HTH_18"/>
    <property type="match status" value="1"/>
</dbReference>
<dbReference type="PANTHER" id="PTHR11019">
    <property type="entry name" value="HTH-TYPE TRANSCRIPTIONAL REGULATOR NIMR"/>
    <property type="match status" value="1"/>
</dbReference>
<dbReference type="Proteomes" id="UP000809137">
    <property type="component" value="Unassembled WGS sequence"/>
</dbReference>
<keyword evidence="6" id="KW-1185">Reference proteome</keyword>
<dbReference type="SUPFAM" id="SSF51182">
    <property type="entry name" value="RmlC-like cupins"/>
    <property type="match status" value="1"/>
</dbReference>
<keyword evidence="2" id="KW-0238">DNA-binding</keyword>
<name>A0ABS1ZA40_9GAMM</name>
<proteinExistence type="predicted"/>
<dbReference type="InterPro" id="IPR018060">
    <property type="entry name" value="HTH_AraC"/>
</dbReference>
<feature type="domain" description="HTH araC/xylS-type" evidence="4">
    <location>
        <begin position="161"/>
        <end position="262"/>
    </location>
</feature>
<dbReference type="Gene3D" id="2.60.120.10">
    <property type="entry name" value="Jelly Rolls"/>
    <property type="match status" value="1"/>
</dbReference>
<dbReference type="Gene3D" id="1.10.10.60">
    <property type="entry name" value="Homeodomain-like"/>
    <property type="match status" value="1"/>
</dbReference>
<organism evidence="5 6">
    <name type="scientific">Pantoea eucrina</name>
    <dbReference type="NCBI Taxonomy" id="472693"/>
    <lineage>
        <taxon>Bacteria</taxon>
        <taxon>Pseudomonadati</taxon>
        <taxon>Pseudomonadota</taxon>
        <taxon>Gammaproteobacteria</taxon>
        <taxon>Enterobacterales</taxon>
        <taxon>Erwiniaceae</taxon>
        <taxon>Pantoea</taxon>
    </lineage>
</organism>
<evidence type="ECO:0000313" key="5">
    <source>
        <dbReference type="EMBL" id="MBM0749307.1"/>
    </source>
</evidence>
<protein>
    <submittedName>
        <fullName evidence="5">Helix-turn-helix transcriptional regulator</fullName>
    </submittedName>
</protein>
<evidence type="ECO:0000256" key="2">
    <source>
        <dbReference type="ARBA" id="ARBA00023125"/>
    </source>
</evidence>
<sequence length="264" mass="28932">MPVNKKPVTSPDEFDADAFSQAAVALHVLSSGEYAGQSPHAHRKGQLILALRGAVSCEVQDALWIVPPGHAVWVPGEIPHSCRVTKNAATCFLFIEPGAAAMPETCCTLAITPLVRELILFLAEQEHAYLPDDKTARLAAVLLEHIPDVPVKALHLPVSDHPKIRYMAEALFNVPDDRRTLKQWAADLATSERSLARLVRDVTGMSFGRWRQQLHLMIALSHLAEGQSVQRVAGTLGYDSVSAFITMFRKALGKSPTHYFSSLN</sequence>
<keyword evidence="1" id="KW-0805">Transcription regulation</keyword>
<dbReference type="Pfam" id="PF02311">
    <property type="entry name" value="AraC_binding"/>
    <property type="match status" value="1"/>
</dbReference>
<dbReference type="PANTHER" id="PTHR11019:SF199">
    <property type="entry name" value="HTH-TYPE TRANSCRIPTIONAL REGULATOR NIMR"/>
    <property type="match status" value="1"/>
</dbReference>
<evidence type="ECO:0000259" key="4">
    <source>
        <dbReference type="PROSITE" id="PS01124"/>
    </source>
</evidence>
<evidence type="ECO:0000256" key="1">
    <source>
        <dbReference type="ARBA" id="ARBA00023015"/>
    </source>
</evidence>
<dbReference type="InterPro" id="IPR011051">
    <property type="entry name" value="RmlC_Cupin_sf"/>
</dbReference>
<dbReference type="InterPro" id="IPR003313">
    <property type="entry name" value="AraC-bd"/>
</dbReference>
<keyword evidence="3" id="KW-0804">Transcription</keyword>
<dbReference type="RefSeq" id="WP_071668283.1">
    <property type="nucleotide sequence ID" value="NZ_CP189649.1"/>
</dbReference>